<gene>
    <name evidence="6" type="ORF">ACIB24_22875</name>
</gene>
<dbReference type="GO" id="GO:0061542">
    <property type="term" value="F:3-demethylubiquinol 3-O-methyltransferase activity"/>
    <property type="evidence" value="ECO:0007669"/>
    <property type="project" value="UniProtKB-EC"/>
</dbReference>
<dbReference type="InterPro" id="IPR041698">
    <property type="entry name" value="Methyltransf_25"/>
</dbReference>
<sequence length="211" mass="23215">MSEHHHHHEGHEPAPQPHSQAEWDARYAEKDRLWSGNPNAQLVHEVTGLEPGRALDVGCGEGGDALWLAAQGWQVTGADISAVAVERARSHDPGNRVTWVHVDYRHERPEPNAYDLVNMQYFAMRREPGDPSLKALIAATAPGGTLLAVHHDPAELGHIPDVADYYFPADVARLLGTGWTIEVDEVRDRRSVAPSGAHHTKDVVLKAVRSL</sequence>
<feature type="region of interest" description="Disordered" evidence="4">
    <location>
        <begin position="1"/>
        <end position="23"/>
    </location>
</feature>
<evidence type="ECO:0000256" key="3">
    <source>
        <dbReference type="ARBA" id="ARBA00022691"/>
    </source>
</evidence>
<keyword evidence="2 6" id="KW-0808">Transferase</keyword>
<dbReference type="Gene3D" id="3.40.50.150">
    <property type="entry name" value="Vaccinia Virus protein VP39"/>
    <property type="match status" value="1"/>
</dbReference>
<evidence type="ECO:0000256" key="1">
    <source>
        <dbReference type="ARBA" id="ARBA00022603"/>
    </source>
</evidence>
<dbReference type="InterPro" id="IPR029063">
    <property type="entry name" value="SAM-dependent_MTases_sf"/>
</dbReference>
<reference evidence="6 7" key="1">
    <citation type="submission" date="2024-10" db="EMBL/GenBank/DDBJ databases">
        <title>The Natural Products Discovery Center: Release of the First 8490 Sequenced Strains for Exploring Actinobacteria Biosynthetic Diversity.</title>
        <authorList>
            <person name="Kalkreuter E."/>
            <person name="Kautsar S.A."/>
            <person name="Yang D."/>
            <person name="Bader C.D."/>
            <person name="Teijaro C.N."/>
            <person name="Fluegel L."/>
            <person name="Davis C.M."/>
            <person name="Simpson J.R."/>
            <person name="Lauterbach L."/>
            <person name="Steele A.D."/>
            <person name="Gui C."/>
            <person name="Meng S."/>
            <person name="Li G."/>
            <person name="Viehrig K."/>
            <person name="Ye F."/>
            <person name="Su P."/>
            <person name="Kiefer A.F."/>
            <person name="Nichols A."/>
            <person name="Cepeda A.J."/>
            <person name="Yan W."/>
            <person name="Fan B."/>
            <person name="Jiang Y."/>
            <person name="Adhikari A."/>
            <person name="Zheng C.-J."/>
            <person name="Schuster L."/>
            <person name="Cowan T.M."/>
            <person name="Smanski M.J."/>
            <person name="Chevrette M.G."/>
            <person name="De Carvalho L.P.S."/>
            <person name="Shen B."/>
        </authorList>
    </citation>
    <scope>NUCLEOTIDE SEQUENCE [LARGE SCALE GENOMIC DNA]</scope>
    <source>
        <strain evidence="6 7">NPDC049639</strain>
    </source>
</reference>
<comment type="caution">
    <text evidence="6">The sequence shown here is derived from an EMBL/GenBank/DDBJ whole genome shotgun (WGS) entry which is preliminary data.</text>
</comment>
<keyword evidence="1 6" id="KW-0489">Methyltransferase</keyword>
<evidence type="ECO:0000259" key="5">
    <source>
        <dbReference type="Pfam" id="PF13649"/>
    </source>
</evidence>
<dbReference type="Proteomes" id="UP001612915">
    <property type="component" value="Unassembled WGS sequence"/>
</dbReference>
<dbReference type="EC" id="2.1.1.222" evidence="6"/>
<evidence type="ECO:0000313" key="7">
    <source>
        <dbReference type="Proteomes" id="UP001612915"/>
    </source>
</evidence>
<dbReference type="EMBL" id="JBITLV010000012">
    <property type="protein sequence ID" value="MFI7589924.1"/>
    <property type="molecule type" value="Genomic_DNA"/>
</dbReference>
<organism evidence="6 7">
    <name type="scientific">Spongisporangium articulatum</name>
    <dbReference type="NCBI Taxonomy" id="3362603"/>
    <lineage>
        <taxon>Bacteria</taxon>
        <taxon>Bacillati</taxon>
        <taxon>Actinomycetota</taxon>
        <taxon>Actinomycetes</taxon>
        <taxon>Kineosporiales</taxon>
        <taxon>Kineosporiaceae</taxon>
        <taxon>Spongisporangium</taxon>
    </lineage>
</organism>
<dbReference type="SUPFAM" id="SSF53335">
    <property type="entry name" value="S-adenosyl-L-methionine-dependent methyltransferases"/>
    <property type="match status" value="1"/>
</dbReference>
<dbReference type="RefSeq" id="WP_398284528.1">
    <property type="nucleotide sequence ID" value="NZ_JBITLV010000012.1"/>
</dbReference>
<accession>A0ABW8AU61</accession>
<dbReference type="CDD" id="cd02440">
    <property type="entry name" value="AdoMet_MTases"/>
    <property type="match status" value="1"/>
</dbReference>
<dbReference type="GO" id="GO:0102208">
    <property type="term" value="F:2-polyprenyl-6-hydroxyphenol methylase activity"/>
    <property type="evidence" value="ECO:0007669"/>
    <property type="project" value="UniProtKB-EC"/>
</dbReference>
<dbReference type="PANTHER" id="PTHR43464">
    <property type="entry name" value="METHYLTRANSFERASE"/>
    <property type="match status" value="1"/>
</dbReference>
<dbReference type="EC" id="2.1.1.64" evidence="6"/>
<evidence type="ECO:0000256" key="2">
    <source>
        <dbReference type="ARBA" id="ARBA00022679"/>
    </source>
</evidence>
<proteinExistence type="predicted"/>
<dbReference type="GO" id="GO:0032259">
    <property type="term" value="P:methylation"/>
    <property type="evidence" value="ECO:0007669"/>
    <property type="project" value="UniProtKB-KW"/>
</dbReference>
<keyword evidence="7" id="KW-1185">Reference proteome</keyword>
<dbReference type="PANTHER" id="PTHR43464:SF19">
    <property type="entry name" value="UBIQUINONE BIOSYNTHESIS O-METHYLTRANSFERASE, MITOCHONDRIAL"/>
    <property type="match status" value="1"/>
</dbReference>
<protein>
    <submittedName>
        <fullName evidence="6">Class I SAM-dependent methyltransferase</fullName>
        <ecNumber evidence="6">2.1.1.222</ecNumber>
        <ecNumber evidence="6">2.1.1.64</ecNumber>
    </submittedName>
</protein>
<feature type="domain" description="Methyltransferase" evidence="5">
    <location>
        <begin position="55"/>
        <end position="144"/>
    </location>
</feature>
<evidence type="ECO:0000313" key="6">
    <source>
        <dbReference type="EMBL" id="MFI7589924.1"/>
    </source>
</evidence>
<name>A0ABW8AU61_9ACTN</name>
<evidence type="ECO:0000256" key="4">
    <source>
        <dbReference type="SAM" id="MobiDB-lite"/>
    </source>
</evidence>
<dbReference type="Pfam" id="PF13649">
    <property type="entry name" value="Methyltransf_25"/>
    <property type="match status" value="1"/>
</dbReference>
<keyword evidence="3" id="KW-0949">S-adenosyl-L-methionine</keyword>